<accession>A0A1I4X6Y6</accession>
<keyword evidence="3" id="KW-1185">Reference proteome</keyword>
<proteinExistence type="predicted"/>
<reference evidence="2 3" key="1">
    <citation type="submission" date="2016-10" db="EMBL/GenBank/DDBJ databases">
        <authorList>
            <person name="de Groot N.N."/>
        </authorList>
    </citation>
    <scope>NUCLEOTIDE SEQUENCE [LARGE SCALE GENOMIC DNA]</scope>
    <source>
        <strain evidence="2 3">CGMCC 1.7659</strain>
    </source>
</reference>
<dbReference type="STRING" id="578942.SAMN05216289_10851"/>
<feature type="signal peptide" evidence="1">
    <location>
        <begin position="1"/>
        <end position="28"/>
    </location>
</feature>
<organism evidence="2 3">
    <name type="scientific">Dokdonella immobilis</name>
    <dbReference type="NCBI Taxonomy" id="578942"/>
    <lineage>
        <taxon>Bacteria</taxon>
        <taxon>Pseudomonadati</taxon>
        <taxon>Pseudomonadota</taxon>
        <taxon>Gammaproteobacteria</taxon>
        <taxon>Lysobacterales</taxon>
        <taxon>Rhodanobacteraceae</taxon>
        <taxon>Dokdonella</taxon>
    </lineage>
</organism>
<evidence type="ECO:0000313" key="3">
    <source>
        <dbReference type="Proteomes" id="UP000198575"/>
    </source>
</evidence>
<feature type="chain" id="PRO_5011476270" evidence="1">
    <location>
        <begin position="29"/>
        <end position="365"/>
    </location>
</feature>
<dbReference type="EMBL" id="FOVF01000008">
    <property type="protein sequence ID" value="SFN21778.1"/>
    <property type="molecule type" value="Genomic_DNA"/>
</dbReference>
<dbReference type="OrthoDB" id="598245at2"/>
<sequence>MKRTKGLSRFLHAATACCSLVFSTSAHADPDEIYGDDFEGFDPPPCDMAIPTQPGDLKDYAKAMDLCSVYAPGAQTSGVVSAVLSRVDGTGSPAASSYAVRPRFGTGTLPTFGDSTVVLSTGAAAGQGDTAPSFVAFEPGFNHAISSALPGDWLAANGNAIPRPPNCPAVPVNLAHDPVMLTLNVRVPGNAHSFSVDVNYFGADFPEWVCSPLNDVFVALLDSTYAGSPANPADRNLAASTEPGSGGLPLGAYLAYANSGLFRQCINGNMGCESGGVAAQINTCTSTAGLVSTGMDIAHPGACDSNSLAGGGTDWLVIRGNVVPGETITLRFGLWDSGDGFSDSLVLLDHFRWSPLTVSPGMRLP</sequence>
<dbReference type="RefSeq" id="WP_092406741.1">
    <property type="nucleotide sequence ID" value="NZ_FOVF01000008.1"/>
</dbReference>
<keyword evidence="1" id="KW-0732">Signal</keyword>
<dbReference type="Proteomes" id="UP000198575">
    <property type="component" value="Unassembled WGS sequence"/>
</dbReference>
<gene>
    <name evidence="2" type="ORF">SAMN05216289_10851</name>
</gene>
<name>A0A1I4X6Y6_9GAMM</name>
<protein>
    <submittedName>
        <fullName evidence="2">Uncharacterized protein</fullName>
    </submittedName>
</protein>
<evidence type="ECO:0000313" key="2">
    <source>
        <dbReference type="EMBL" id="SFN21778.1"/>
    </source>
</evidence>
<evidence type="ECO:0000256" key="1">
    <source>
        <dbReference type="SAM" id="SignalP"/>
    </source>
</evidence>
<dbReference type="AlphaFoldDB" id="A0A1I4X6Y6"/>